<evidence type="ECO:0000313" key="4">
    <source>
        <dbReference type="EMBL" id="KAK8872115.1"/>
    </source>
</evidence>
<reference evidence="4 5" key="1">
    <citation type="submission" date="2024-04" db="EMBL/GenBank/DDBJ databases">
        <title>Tritrichomonas musculus Genome.</title>
        <authorList>
            <person name="Alves-Ferreira E."/>
            <person name="Grigg M."/>
            <person name="Lorenzi H."/>
            <person name="Galac M."/>
        </authorList>
    </citation>
    <scope>NUCLEOTIDE SEQUENCE [LARGE SCALE GENOMIC DNA]</scope>
    <source>
        <strain evidence="4 5">EAF2021</strain>
    </source>
</reference>
<comment type="caution">
    <text evidence="4">The sequence shown here is derived from an EMBL/GenBank/DDBJ whole genome shotgun (WGS) entry which is preliminary data.</text>
</comment>
<dbReference type="Pfam" id="PF22124">
    <property type="entry name" value="Glyco_hydro_95_cat"/>
    <property type="match status" value="1"/>
</dbReference>
<proteinExistence type="predicted"/>
<dbReference type="Gene3D" id="1.50.10.10">
    <property type="match status" value="1"/>
</dbReference>
<dbReference type="Pfam" id="PF14498">
    <property type="entry name" value="Glyco_hyd_65N_2"/>
    <property type="match status" value="1"/>
</dbReference>
<dbReference type="PANTHER" id="PTHR31084">
    <property type="entry name" value="ALPHA-L-FUCOSIDASE 2"/>
    <property type="match status" value="1"/>
</dbReference>
<dbReference type="InterPro" id="IPR008928">
    <property type="entry name" value="6-hairpin_glycosidase_sf"/>
</dbReference>
<accession>A0ABR2J3B7</accession>
<dbReference type="Pfam" id="PF21307">
    <property type="entry name" value="Glyco_hydro_95_C"/>
    <property type="match status" value="1"/>
</dbReference>
<name>A0ABR2J3B7_9EUKA</name>
<evidence type="ECO:0008006" key="6">
    <source>
        <dbReference type="Google" id="ProtNLM"/>
    </source>
</evidence>
<dbReference type="SUPFAM" id="SSF48208">
    <property type="entry name" value="Six-hairpin glycosidases"/>
    <property type="match status" value="1"/>
</dbReference>
<feature type="domain" description="Alpha fucosidase A-like C-terminal" evidence="2">
    <location>
        <begin position="703"/>
        <end position="799"/>
    </location>
</feature>
<evidence type="ECO:0000313" key="5">
    <source>
        <dbReference type="Proteomes" id="UP001470230"/>
    </source>
</evidence>
<evidence type="ECO:0000259" key="3">
    <source>
        <dbReference type="Pfam" id="PF22124"/>
    </source>
</evidence>
<evidence type="ECO:0000259" key="2">
    <source>
        <dbReference type="Pfam" id="PF21307"/>
    </source>
</evidence>
<feature type="domain" description="Glycosyl hydrolase family 95 catalytic" evidence="3">
    <location>
        <begin position="294"/>
        <end position="701"/>
    </location>
</feature>
<dbReference type="Gene3D" id="2.70.98.50">
    <property type="entry name" value="putative glycoside hydrolase family protein from bacillus halodurans"/>
    <property type="match status" value="1"/>
</dbReference>
<gene>
    <name evidence="4" type="ORF">M9Y10_007874</name>
</gene>
<dbReference type="InterPro" id="IPR016518">
    <property type="entry name" value="Alpha-L-fucosidase"/>
</dbReference>
<dbReference type="InterPro" id="IPR054363">
    <property type="entry name" value="GH95_cat"/>
</dbReference>
<dbReference type="InterPro" id="IPR012341">
    <property type="entry name" value="6hp_glycosidase-like_sf"/>
</dbReference>
<keyword evidence="5" id="KW-1185">Reference proteome</keyword>
<feature type="domain" description="Glycosyl hydrolase family 95 N-terminal" evidence="1">
    <location>
        <begin position="12"/>
        <end position="264"/>
    </location>
</feature>
<dbReference type="PANTHER" id="PTHR31084:SF19">
    <property type="entry name" value="GLYCOSYL HYDROLASE FAMILY 95 N-TERMINAL DOMAIN-CONTAINING PROTEIN"/>
    <property type="match status" value="1"/>
</dbReference>
<organism evidence="4 5">
    <name type="scientific">Tritrichomonas musculus</name>
    <dbReference type="NCBI Taxonomy" id="1915356"/>
    <lineage>
        <taxon>Eukaryota</taxon>
        <taxon>Metamonada</taxon>
        <taxon>Parabasalia</taxon>
        <taxon>Tritrichomonadida</taxon>
        <taxon>Tritrichomonadidae</taxon>
        <taxon>Tritrichomonas</taxon>
    </lineage>
</organism>
<dbReference type="PIRSF" id="PIRSF007663">
    <property type="entry name" value="UCP007663"/>
    <property type="match status" value="1"/>
</dbReference>
<dbReference type="InterPro" id="IPR027414">
    <property type="entry name" value="GH95_N_dom"/>
</dbReference>
<dbReference type="InterPro" id="IPR049053">
    <property type="entry name" value="AFCA-like_C"/>
</dbReference>
<sequence>MNSENKNPLRVWYSKPASKIPCIPMYDNDVWQQNSIPIGNGFIGANVFGEIKSERLTFNELTLWHGGPSQSRPNYNGGNNPTIGKNGALFRQIQQLFAEGKKSEAEALCDQLIGDMDGYGSYIEFGEIKLDFEVNEENVTNYKRWLDLDQAITYVQYDHEGSTITREYFISYPDNIFVIHIKKAQGKIPNFHVSFATNTDSTNSQTAADDMIAFRGRLNDNQMIFNFKLLASSKSGQILTEGSSLYITDSDEVFLYVSAATDYKDVYPNYRTGETEEDVDNRVLKTVKAAYSKSYDSIRNDHLKDYRNLFDRVRLDLGDEASKLPTDEQLANYKTGKGEFSQDRNLEVLLFQYGRYLTISSSRERSLLPSNLQGIWNDKVKDVPWCSDYHMNVNLQMNYWPTFVTNLKECSIPLVNYVEGLRIPGRKTAEIYVGVKSDSQNPENGFMAHTQNTPFGWTCPGWCFLWGWSPAAVPWILQNVFDYYLFTCDEDFLRERIYPMMKEEAILYDQIMVYCKEYDRLVSSPTFSPEQGPRTNGNAYEQELIWQHYSNTIQAAKILNVDHELVSKWSNTLERLKPIEIGSSGQIKEWYEETTLGSIGEKNHRHLSHLLALYPGNLISVDNKEWMKAAIVSLLDRGDKSTGWGMGQRINAWSRTGDGNHAYKLLHNLLTDGIYNNLWDYHPPFQIDGNFGATSGIAEMLLQSNRGYINILPSLPDIWKNGKFDGLVARGNIIVGVSWMNNKASEIRLKPRFTKDVIVECAGIKSAKICDKDGKEVTYKIVGDSRISFEGHADNSYTIKIKLEK</sequence>
<dbReference type="EMBL" id="JAPFFF010000013">
    <property type="protein sequence ID" value="KAK8872115.1"/>
    <property type="molecule type" value="Genomic_DNA"/>
</dbReference>
<evidence type="ECO:0000259" key="1">
    <source>
        <dbReference type="Pfam" id="PF14498"/>
    </source>
</evidence>
<protein>
    <recommendedName>
        <fullName evidence="6">Glycosyl hydrolase family 95 N-terminal domain-containing protein</fullName>
    </recommendedName>
</protein>
<dbReference type="Proteomes" id="UP001470230">
    <property type="component" value="Unassembled WGS sequence"/>
</dbReference>